<name>A0ABR1UDZ6_9PEZI</name>
<gene>
    <name evidence="1" type="ORF">PG996_011065</name>
</gene>
<sequence>MTAGTIRSAIEKEIRTGGEQKDWRCLAVTMDPRKLQHGVAEAFGQDNETTVAKVVWLSEKDNGKAYGSMVVYLTKAADVRKFLEEGFFYAGGESGYTRLFERRDRPEQCYECQQVGHKAWKTHLTFRLRHSAQLRVPKRMGFGLPVFDMADSRGGTAMCCRGLRGP</sequence>
<keyword evidence="2" id="KW-1185">Reference proteome</keyword>
<dbReference type="Proteomes" id="UP001446871">
    <property type="component" value="Unassembled WGS sequence"/>
</dbReference>
<reference evidence="1 2" key="1">
    <citation type="submission" date="2023-01" db="EMBL/GenBank/DDBJ databases">
        <title>Analysis of 21 Apiospora genomes using comparative genomics revels a genus with tremendous synthesis potential of carbohydrate active enzymes and secondary metabolites.</title>
        <authorList>
            <person name="Sorensen T."/>
        </authorList>
    </citation>
    <scope>NUCLEOTIDE SEQUENCE [LARGE SCALE GENOMIC DNA]</scope>
    <source>
        <strain evidence="1 2">CBS 83171</strain>
    </source>
</reference>
<comment type="caution">
    <text evidence="1">The sequence shown here is derived from an EMBL/GenBank/DDBJ whole genome shotgun (WGS) entry which is preliminary data.</text>
</comment>
<protein>
    <submittedName>
        <fullName evidence="1">Uncharacterized protein</fullName>
    </submittedName>
</protein>
<evidence type="ECO:0000313" key="1">
    <source>
        <dbReference type="EMBL" id="KAK8057128.1"/>
    </source>
</evidence>
<evidence type="ECO:0000313" key="2">
    <source>
        <dbReference type="Proteomes" id="UP001446871"/>
    </source>
</evidence>
<dbReference type="EMBL" id="JAQQWM010000007">
    <property type="protein sequence ID" value="KAK8057128.1"/>
    <property type="molecule type" value="Genomic_DNA"/>
</dbReference>
<organism evidence="1 2">
    <name type="scientific">Apiospora saccharicola</name>
    <dbReference type="NCBI Taxonomy" id="335842"/>
    <lineage>
        <taxon>Eukaryota</taxon>
        <taxon>Fungi</taxon>
        <taxon>Dikarya</taxon>
        <taxon>Ascomycota</taxon>
        <taxon>Pezizomycotina</taxon>
        <taxon>Sordariomycetes</taxon>
        <taxon>Xylariomycetidae</taxon>
        <taxon>Amphisphaeriales</taxon>
        <taxon>Apiosporaceae</taxon>
        <taxon>Apiospora</taxon>
    </lineage>
</organism>
<proteinExistence type="predicted"/>
<accession>A0ABR1UDZ6</accession>